<evidence type="ECO:0000259" key="1">
    <source>
        <dbReference type="Pfam" id="PF00149"/>
    </source>
</evidence>
<sequence>MIFFYLFTLAGISLLLYMYIEAHRNRVIYDSIRISKLPKSFENYKIFFISDVHKRIVSEKIIKKSGEADLVVIGGDLVEKGVSMKKVEDNIKRLSTMGPVFFVWGNNDYDVDTKQLSSTIENEGATILDNTTFSIKRNDEIIDLVGVNDTSLGFASLEDALKESRSSCRILISHNPDISKRISSEDNIQLVLTGHTHGGQIRIGPLGIAKRGGWYDELTHTLLVSNGYGATHLPLRLGAPSQTHLITLVR</sequence>
<dbReference type="InterPro" id="IPR051158">
    <property type="entry name" value="Metallophosphoesterase_sf"/>
</dbReference>
<dbReference type="KEGG" id="fpn:ABE65_013250"/>
<dbReference type="GO" id="GO:0008758">
    <property type="term" value="F:UDP-2,3-diacylglucosamine hydrolase activity"/>
    <property type="evidence" value="ECO:0007669"/>
    <property type="project" value="TreeGrafter"/>
</dbReference>
<keyword evidence="3" id="KW-1185">Reference proteome</keyword>
<gene>
    <name evidence="2" type="ORF">ABE65_013250</name>
</gene>
<dbReference type="STRING" id="1221500.ABE65_013250"/>
<protein>
    <recommendedName>
        <fullName evidence="1">Calcineurin-like phosphoesterase domain-containing protein</fullName>
    </recommendedName>
</protein>
<dbReference type="GO" id="GO:0016020">
    <property type="term" value="C:membrane"/>
    <property type="evidence" value="ECO:0007669"/>
    <property type="project" value="GOC"/>
</dbReference>
<dbReference type="AlphaFoldDB" id="A0A160IN44"/>
<evidence type="ECO:0000313" key="2">
    <source>
        <dbReference type="EMBL" id="ANC77711.1"/>
    </source>
</evidence>
<dbReference type="EMBL" id="CP015378">
    <property type="protein sequence ID" value="ANC77711.1"/>
    <property type="molecule type" value="Genomic_DNA"/>
</dbReference>
<proteinExistence type="predicted"/>
<reference evidence="2 3" key="1">
    <citation type="submission" date="2016-04" db="EMBL/GenBank/DDBJ databases">
        <title>Complete genome sequence of Fictibacillus phosphorivorans G25-29, a strain toxic to nematodes.</title>
        <authorList>
            <person name="Zheng Z."/>
        </authorList>
    </citation>
    <scope>NUCLEOTIDE SEQUENCE [LARGE SCALE GENOMIC DNA]</scope>
    <source>
        <strain evidence="2 3">G25-29</strain>
    </source>
</reference>
<dbReference type="GO" id="GO:0009245">
    <property type="term" value="P:lipid A biosynthetic process"/>
    <property type="evidence" value="ECO:0007669"/>
    <property type="project" value="TreeGrafter"/>
</dbReference>
<dbReference type="PANTHER" id="PTHR31302:SF32">
    <property type="entry name" value="PHOSPHOESTERASE"/>
    <property type="match status" value="1"/>
</dbReference>
<dbReference type="Gene3D" id="3.60.21.10">
    <property type="match status" value="1"/>
</dbReference>
<dbReference type="PANTHER" id="PTHR31302">
    <property type="entry name" value="TRANSMEMBRANE PROTEIN WITH METALLOPHOSPHOESTERASE DOMAIN-RELATED"/>
    <property type="match status" value="1"/>
</dbReference>
<evidence type="ECO:0000313" key="3">
    <source>
        <dbReference type="Proteomes" id="UP000076623"/>
    </source>
</evidence>
<dbReference type="Proteomes" id="UP000076623">
    <property type="component" value="Chromosome"/>
</dbReference>
<feature type="domain" description="Calcineurin-like phosphoesterase" evidence="1">
    <location>
        <begin position="45"/>
        <end position="198"/>
    </location>
</feature>
<accession>A0A160IN44</accession>
<dbReference type="Pfam" id="PF00149">
    <property type="entry name" value="Metallophos"/>
    <property type="match status" value="1"/>
</dbReference>
<dbReference type="SUPFAM" id="SSF56300">
    <property type="entry name" value="Metallo-dependent phosphatases"/>
    <property type="match status" value="1"/>
</dbReference>
<name>A0A160IN44_9BACL</name>
<dbReference type="RefSeq" id="WP_066395747.1">
    <property type="nucleotide sequence ID" value="NZ_CP015378.1"/>
</dbReference>
<organism evidence="2 3">
    <name type="scientific">Fictibacillus phosphorivorans</name>
    <dbReference type="NCBI Taxonomy" id="1221500"/>
    <lineage>
        <taxon>Bacteria</taxon>
        <taxon>Bacillati</taxon>
        <taxon>Bacillota</taxon>
        <taxon>Bacilli</taxon>
        <taxon>Bacillales</taxon>
        <taxon>Fictibacillaceae</taxon>
        <taxon>Fictibacillus</taxon>
    </lineage>
</organism>
<dbReference type="InterPro" id="IPR029052">
    <property type="entry name" value="Metallo-depent_PP-like"/>
</dbReference>
<dbReference type="InterPro" id="IPR004843">
    <property type="entry name" value="Calcineurin-like_PHP"/>
</dbReference>